<sequence length="221" mass="24698">MWQVEAPAHYKLGRSLEEELIACLLGGYGIPAEVGLAAYERLRAVNAESPCRLLDEEFVLELLADPLDLNGRLVRYRFAKQKSAYLAGSMRALRSLDREAPDRELRDALTALPGVGPKTASWIVRNWRDSDCVSILDIHILRAGRILQIFPEGKSVERHYLELEAAFLDFAEAISVKASILDSVMWMNMRQIPAAILRRLADPSAEVFSPKAEPVQLSLAL</sequence>
<evidence type="ECO:0008006" key="7">
    <source>
        <dbReference type="Google" id="ProtNLM"/>
    </source>
</evidence>
<dbReference type="Pfam" id="PF22175">
    <property type="entry name" value="Ogg-HhH"/>
    <property type="match status" value="1"/>
</dbReference>
<keyword evidence="3" id="KW-0234">DNA repair</keyword>
<proteinExistence type="predicted"/>
<evidence type="ECO:0000256" key="1">
    <source>
        <dbReference type="ARBA" id="ARBA00022763"/>
    </source>
</evidence>
<gene>
    <name evidence="5" type="ORF">OE747_19495</name>
</gene>
<accession>A0ABT3APD8</accession>
<dbReference type="Gene3D" id="1.10.340.30">
    <property type="entry name" value="Hypothetical protein, domain 2"/>
    <property type="match status" value="1"/>
</dbReference>
<keyword evidence="1" id="KW-0227">DNA damage</keyword>
<dbReference type="SUPFAM" id="SSF48150">
    <property type="entry name" value="DNA-glycosylase"/>
    <property type="match status" value="1"/>
</dbReference>
<keyword evidence="4" id="KW-0326">Glycosidase</keyword>
<organism evidence="5 6">
    <name type="scientific">Ruegeria aquimaris</name>
    <dbReference type="NCBI Taxonomy" id="2984333"/>
    <lineage>
        <taxon>Bacteria</taxon>
        <taxon>Pseudomonadati</taxon>
        <taxon>Pseudomonadota</taxon>
        <taxon>Alphaproteobacteria</taxon>
        <taxon>Rhodobacterales</taxon>
        <taxon>Roseobacteraceae</taxon>
        <taxon>Ruegeria</taxon>
    </lineage>
</organism>
<evidence type="ECO:0000313" key="6">
    <source>
        <dbReference type="Proteomes" id="UP001320899"/>
    </source>
</evidence>
<dbReference type="Proteomes" id="UP001320899">
    <property type="component" value="Unassembled WGS sequence"/>
</dbReference>
<evidence type="ECO:0000256" key="2">
    <source>
        <dbReference type="ARBA" id="ARBA00022801"/>
    </source>
</evidence>
<protein>
    <recommendedName>
        <fullName evidence="7">8-oxoguanine DNA glycosylase</fullName>
    </recommendedName>
</protein>
<reference evidence="5 6" key="1">
    <citation type="submission" date="2022-10" db="EMBL/GenBank/DDBJ databases">
        <title>Ruegeria sp. nov., isolated from ocean surface sediments.</title>
        <authorList>
            <person name="He W."/>
            <person name="Xue H.-P."/>
            <person name="Zhang D.-F."/>
        </authorList>
    </citation>
    <scope>NUCLEOTIDE SEQUENCE [LARGE SCALE GENOMIC DNA]</scope>
    <source>
        <strain evidence="5 6">XHP0148</strain>
    </source>
</reference>
<dbReference type="InterPro" id="IPR012092">
    <property type="entry name" value="DNA_glyclase/AP_lyase_Ogg"/>
</dbReference>
<comment type="caution">
    <text evidence="5">The sequence shown here is derived from an EMBL/GenBank/DDBJ whole genome shotgun (WGS) entry which is preliminary data.</text>
</comment>
<evidence type="ECO:0000313" key="5">
    <source>
        <dbReference type="EMBL" id="MCV2890529.1"/>
    </source>
</evidence>
<keyword evidence="2" id="KW-0378">Hydrolase</keyword>
<dbReference type="InterPro" id="IPR023170">
    <property type="entry name" value="HhH_base_excis_C"/>
</dbReference>
<evidence type="ECO:0000256" key="4">
    <source>
        <dbReference type="ARBA" id="ARBA00023295"/>
    </source>
</evidence>
<keyword evidence="6" id="KW-1185">Reference proteome</keyword>
<evidence type="ECO:0000256" key="3">
    <source>
        <dbReference type="ARBA" id="ARBA00023204"/>
    </source>
</evidence>
<dbReference type="EMBL" id="JAOWLB010000018">
    <property type="protein sequence ID" value="MCV2890529.1"/>
    <property type="molecule type" value="Genomic_DNA"/>
</dbReference>
<name>A0ABT3APD8_9RHOB</name>
<dbReference type="InterPro" id="IPR011257">
    <property type="entry name" value="DNA_glycosylase"/>
</dbReference>
<dbReference type="Gene3D" id="1.10.1670.10">
    <property type="entry name" value="Helix-hairpin-Helix base-excision DNA repair enzymes (C-terminal)"/>
    <property type="match status" value="1"/>
</dbReference>